<comment type="caution">
    <text evidence="1">The sequence shown here is derived from an EMBL/GenBank/DDBJ whole genome shotgun (WGS) entry which is preliminary data.</text>
</comment>
<evidence type="ECO:0000313" key="2">
    <source>
        <dbReference type="Proteomes" id="UP001187192"/>
    </source>
</evidence>
<name>A0AA88AR83_FICCA</name>
<gene>
    <name evidence="1" type="ORF">TIFTF001_014380</name>
</gene>
<dbReference type="Proteomes" id="UP001187192">
    <property type="component" value="Unassembled WGS sequence"/>
</dbReference>
<dbReference type="Gramene" id="FCD_00007733-RA">
    <property type="protein sequence ID" value="FCD_00007733-RA:cds"/>
    <property type="gene ID" value="FCD_00007733"/>
</dbReference>
<accession>A0AA88AR83</accession>
<reference evidence="1" key="1">
    <citation type="submission" date="2023-07" db="EMBL/GenBank/DDBJ databases">
        <title>draft genome sequence of fig (Ficus carica).</title>
        <authorList>
            <person name="Takahashi T."/>
            <person name="Nishimura K."/>
        </authorList>
    </citation>
    <scope>NUCLEOTIDE SEQUENCE</scope>
</reference>
<evidence type="ECO:0000313" key="1">
    <source>
        <dbReference type="EMBL" id="GMN45186.1"/>
    </source>
</evidence>
<dbReference type="AlphaFoldDB" id="A0AA88AR83"/>
<keyword evidence="2" id="KW-1185">Reference proteome</keyword>
<sequence>MSSGEIVHASAWVFAADGLSFFLSPSSPRCSFSTVLELSAMSSDEIVDTPSWVFAVDGLLLSVSLSLSPTSPRRSRPAFLGCRILEYSI</sequence>
<proteinExistence type="predicted"/>
<organism evidence="1 2">
    <name type="scientific">Ficus carica</name>
    <name type="common">Common fig</name>
    <dbReference type="NCBI Taxonomy" id="3494"/>
    <lineage>
        <taxon>Eukaryota</taxon>
        <taxon>Viridiplantae</taxon>
        <taxon>Streptophyta</taxon>
        <taxon>Embryophyta</taxon>
        <taxon>Tracheophyta</taxon>
        <taxon>Spermatophyta</taxon>
        <taxon>Magnoliopsida</taxon>
        <taxon>eudicotyledons</taxon>
        <taxon>Gunneridae</taxon>
        <taxon>Pentapetalae</taxon>
        <taxon>rosids</taxon>
        <taxon>fabids</taxon>
        <taxon>Rosales</taxon>
        <taxon>Moraceae</taxon>
        <taxon>Ficeae</taxon>
        <taxon>Ficus</taxon>
    </lineage>
</organism>
<dbReference type="EMBL" id="BTGU01000020">
    <property type="protein sequence ID" value="GMN45186.1"/>
    <property type="molecule type" value="Genomic_DNA"/>
</dbReference>
<protein>
    <submittedName>
        <fullName evidence="1">Uncharacterized protein</fullName>
    </submittedName>
</protein>